<keyword evidence="6" id="KW-1015">Disulfide bond</keyword>
<keyword evidence="3" id="KW-0378">Hydrolase</keyword>
<dbReference type="InterPro" id="IPR009003">
    <property type="entry name" value="Peptidase_S1_PA"/>
</dbReference>
<evidence type="ECO:0000259" key="9">
    <source>
        <dbReference type="PROSITE" id="PS50240"/>
    </source>
</evidence>
<feature type="compositionally biased region" description="Low complexity" evidence="8">
    <location>
        <begin position="738"/>
        <end position="762"/>
    </location>
</feature>
<keyword evidence="4" id="KW-0720">Serine protease</keyword>
<dbReference type="CDD" id="cd00190">
    <property type="entry name" value="Tryp_SPc"/>
    <property type="match status" value="1"/>
</dbReference>
<evidence type="ECO:0000256" key="8">
    <source>
        <dbReference type="SAM" id="MobiDB-lite"/>
    </source>
</evidence>
<evidence type="ECO:0000256" key="1">
    <source>
        <dbReference type="ARBA" id="ARBA00004606"/>
    </source>
</evidence>
<evidence type="ECO:0000256" key="6">
    <source>
        <dbReference type="ARBA" id="ARBA00023157"/>
    </source>
</evidence>
<dbReference type="PRINTS" id="PR00722">
    <property type="entry name" value="CHYMOTRYPSIN"/>
</dbReference>
<feature type="compositionally biased region" description="Polar residues" evidence="8">
    <location>
        <begin position="706"/>
        <end position="737"/>
    </location>
</feature>
<organism evidence="10 11">
    <name type="scientific">Clunio marinus</name>
    <dbReference type="NCBI Taxonomy" id="568069"/>
    <lineage>
        <taxon>Eukaryota</taxon>
        <taxon>Metazoa</taxon>
        <taxon>Ecdysozoa</taxon>
        <taxon>Arthropoda</taxon>
        <taxon>Hexapoda</taxon>
        <taxon>Insecta</taxon>
        <taxon>Pterygota</taxon>
        <taxon>Neoptera</taxon>
        <taxon>Endopterygota</taxon>
        <taxon>Diptera</taxon>
        <taxon>Nematocera</taxon>
        <taxon>Chironomoidea</taxon>
        <taxon>Chironomidae</taxon>
        <taxon>Clunio</taxon>
    </lineage>
</organism>
<feature type="domain" description="Peptidase S1" evidence="9">
    <location>
        <begin position="856"/>
        <end position="1099"/>
    </location>
</feature>
<feature type="compositionally biased region" description="Low complexity" evidence="8">
    <location>
        <begin position="438"/>
        <end position="447"/>
    </location>
</feature>
<name>A0A1J1ICI6_9DIPT</name>
<dbReference type="GO" id="GO:0006508">
    <property type="term" value="P:proteolysis"/>
    <property type="evidence" value="ECO:0007669"/>
    <property type="project" value="UniProtKB-KW"/>
</dbReference>
<evidence type="ECO:0000256" key="2">
    <source>
        <dbReference type="ARBA" id="ARBA00022670"/>
    </source>
</evidence>
<accession>A0A1J1ICI6</accession>
<dbReference type="PROSITE" id="PS00134">
    <property type="entry name" value="TRYPSIN_HIS"/>
    <property type="match status" value="1"/>
</dbReference>
<comment type="similarity">
    <text evidence="7">Belongs to the peptidase S1 family. CLIP subfamily.</text>
</comment>
<comment type="subcellular location">
    <subcellularLocation>
        <location evidence="1">Membrane</location>
        <topology evidence="1">Single-pass type II membrane protein</topology>
    </subcellularLocation>
</comment>
<dbReference type="OrthoDB" id="93664at2759"/>
<protein>
    <submittedName>
        <fullName evidence="10">CLUMA_CG011317, isoform A</fullName>
    </submittedName>
</protein>
<proteinExistence type="inferred from homology"/>
<dbReference type="EMBL" id="CVRI01000047">
    <property type="protein sequence ID" value="CRK97944.1"/>
    <property type="molecule type" value="Genomic_DNA"/>
</dbReference>
<dbReference type="InterPro" id="IPR001314">
    <property type="entry name" value="Peptidase_S1A"/>
</dbReference>
<dbReference type="InterPro" id="IPR001254">
    <property type="entry name" value="Trypsin_dom"/>
</dbReference>
<dbReference type="GO" id="GO:0016020">
    <property type="term" value="C:membrane"/>
    <property type="evidence" value="ECO:0007669"/>
    <property type="project" value="UniProtKB-SubCell"/>
</dbReference>
<keyword evidence="5" id="KW-0735">Signal-anchor</keyword>
<dbReference type="FunFam" id="2.40.10.10:FF:000006">
    <property type="entry name" value="Serine proteinase stubble"/>
    <property type="match status" value="1"/>
</dbReference>
<reference evidence="10 11" key="1">
    <citation type="submission" date="2015-04" db="EMBL/GenBank/DDBJ databases">
        <authorList>
            <person name="Syromyatnikov M.Y."/>
            <person name="Popov V.N."/>
        </authorList>
    </citation>
    <scope>NUCLEOTIDE SEQUENCE [LARGE SCALE GENOMIC DNA]</scope>
</reference>
<dbReference type="PROSITE" id="PS50240">
    <property type="entry name" value="TRYPSIN_DOM"/>
    <property type="match status" value="1"/>
</dbReference>
<keyword evidence="2" id="KW-0645">Protease</keyword>
<feature type="compositionally biased region" description="Acidic residues" evidence="8">
    <location>
        <begin position="807"/>
        <end position="831"/>
    </location>
</feature>
<dbReference type="Pfam" id="PF00089">
    <property type="entry name" value="Trypsin"/>
    <property type="match status" value="1"/>
</dbReference>
<keyword evidence="11" id="KW-1185">Reference proteome</keyword>
<evidence type="ECO:0000256" key="4">
    <source>
        <dbReference type="ARBA" id="ARBA00022825"/>
    </source>
</evidence>
<dbReference type="PANTHER" id="PTHR24252:SF7">
    <property type="entry name" value="HYALIN"/>
    <property type="match status" value="1"/>
</dbReference>
<dbReference type="SUPFAM" id="SSF50494">
    <property type="entry name" value="Trypsin-like serine proteases"/>
    <property type="match status" value="1"/>
</dbReference>
<evidence type="ECO:0000256" key="7">
    <source>
        <dbReference type="ARBA" id="ARBA00024195"/>
    </source>
</evidence>
<gene>
    <name evidence="10" type="ORF">CLUMA_CG011317</name>
</gene>
<sequence>MSFSDGRKLFGGYKITPKFCMDAKAAKSDVKIHGPAICMFNHECVERKGRVIGACMDGIRTRSHLFYSSPINSFLFGTCCLLSGEVETSLADASSYESQELKDNTNKMKEHNNNKPLVINNQFYGSNAADEDESLYENTKIEVSNDAVVVSSPAYGEKITSSNYPTESSFQSTQYGASHSHSPGYSTELPTRIHSTTQLSDEYEMNNFPAENHFSKIPYDHSGISYSPSDAEVLSEDNLISSYPSSTPETFVTGTSTEAFDYNNNKNKFSKPIFKLKPTQSQTASTEKFVLVHTISNEKVNEANQENHTKRPSTNESIQSIILMLNGSNPGPGPEYNVDSMNNYVSGSTPSYGGGSTVMIDQDKYGSSSYYITTKIPSSSSTSYVYPTRRQPTKTTTVKNANRIKITSTTQSPPTTTPPNVPSTSYVYSPKPIRKRPTVTSSTVSPSTLIKKQTTNIVKKTTPKPLIIVKKPTSNVGGNYVVISGGGITKHPSPTVHITPKPIVNILTSSTVNQMSNIQTKRPSGINAPKPSSSVTERPVFMSTTPGTFISSSIYVPAIQDFHNEGYFVVTHQPAAAGVSSTAVYTINSGILNSNDVKLSENDSVDLNDETSVINNDDLSNFPPVRNPNLNLTAVNTVINEAEISTPEFVDDEKLTSKIDLLVTKLVASMQGNLENLIDIVYERKNVTTVEQNLINVKKNGTIQATKPTKVSNTKPSNVKVTTKAPTRGTTGRPSQQTTKKTATKATTKKPSTAIKKPTSKPGSNNSQTSKKPPARVTTTVSTKKPTRKVTTTTTSTTERAPANDELIQEEGEDGATGENEDENVVDESEVEATPAPLENGRIQCGVRPHYKSGRIVGGKASAFGEFPWQVLVRESTWLGLFTKNKCGGVLISNNYVVTAAHCQPGFLASLVAVFGEYDISGDLESKRSVSKNVKRVIVHRQYDAATFENDLAILELESPIRYDTHIVPICMPPDGAEFTGKVATVSGWGRLKYGGGVPSVLQEVQVPIIENSVCQEMFAAAGHTKKILSSFLCAGYANGQKDSKWDGDSGGPLVMQRSDGRYQLVGTVSHGIKCASPLLPGVYMRTNFYKPWIKSITGIK</sequence>
<dbReference type="GO" id="GO:0004252">
    <property type="term" value="F:serine-type endopeptidase activity"/>
    <property type="evidence" value="ECO:0007669"/>
    <property type="project" value="InterPro"/>
</dbReference>
<feature type="region of interest" description="Disordered" evidence="8">
    <location>
        <begin position="405"/>
        <end position="447"/>
    </location>
</feature>
<dbReference type="InterPro" id="IPR018114">
    <property type="entry name" value="TRYPSIN_HIS"/>
</dbReference>
<evidence type="ECO:0000256" key="5">
    <source>
        <dbReference type="ARBA" id="ARBA00022968"/>
    </source>
</evidence>
<dbReference type="Proteomes" id="UP000183832">
    <property type="component" value="Unassembled WGS sequence"/>
</dbReference>
<dbReference type="STRING" id="568069.A0A1J1ICI6"/>
<feature type="compositionally biased region" description="Low complexity" evidence="8">
    <location>
        <begin position="776"/>
        <end position="798"/>
    </location>
</feature>
<dbReference type="Gene3D" id="2.40.10.10">
    <property type="entry name" value="Trypsin-like serine proteases"/>
    <property type="match status" value="1"/>
</dbReference>
<feature type="region of interest" description="Disordered" evidence="8">
    <location>
        <begin position="706"/>
        <end position="833"/>
    </location>
</feature>
<keyword evidence="5" id="KW-0812">Transmembrane</keyword>
<evidence type="ECO:0000313" key="11">
    <source>
        <dbReference type="Proteomes" id="UP000183832"/>
    </source>
</evidence>
<evidence type="ECO:0000313" key="10">
    <source>
        <dbReference type="EMBL" id="CRK97944.1"/>
    </source>
</evidence>
<dbReference type="PANTHER" id="PTHR24252">
    <property type="entry name" value="ACROSIN-RELATED"/>
    <property type="match status" value="1"/>
</dbReference>
<dbReference type="InterPro" id="IPR043504">
    <property type="entry name" value="Peptidase_S1_PA_chymotrypsin"/>
</dbReference>
<dbReference type="AlphaFoldDB" id="A0A1J1ICI6"/>
<evidence type="ECO:0000256" key="3">
    <source>
        <dbReference type="ARBA" id="ARBA00022801"/>
    </source>
</evidence>
<dbReference type="SMART" id="SM00020">
    <property type="entry name" value="Tryp_SPc"/>
    <property type="match status" value="1"/>
</dbReference>
<feature type="region of interest" description="Disordered" evidence="8">
    <location>
        <begin position="165"/>
        <end position="189"/>
    </location>
</feature>